<dbReference type="PROSITE" id="PS00018">
    <property type="entry name" value="EF_HAND_1"/>
    <property type="match status" value="1"/>
</dbReference>
<sequence>MEQLKFRMLKPILTQRKSTDLSNKRIKQDSLQSMNILNSPKPYSNISYRKSHKHKALSQGTFYGSPLLGQNQLEVIDKMKSQQRNDFFGQLKSIDPYQYPTRLQELQLSPKSPREPTVEVIIPSELKEPPLTLGRLSDNLSRHNARDKIHRGIPQKHDIKQLASWVDLMVQQIIDKYGDQRQIEFYEEVQNVLTLCLKELIRQISIDCIERSVLLEKIWAQYVEINSSVIKQVLDEKKEIEKSNLKQIMKTHQLYQVEIDTFQLIIKNLKEDQQQLTERLIKLKDNGKYLKKTNKHLQNMSRELRFQLNDITTNNKYLLNEVENLKQYIEDAEKDMQNYQLQFQNRLIQSRIESPNSPRKKAMNRSETVFLQSRPREQFKIIRAGKHKTFFHEPKPEEKVQRALKSDTDSSIVSDIENMLKDQSTDTDDLYSLMEMQKEQSTQAYSSNSQFNYKALLLPENRHQITQTDSSMYNMKLKETQTEFQNEMVEVIKTEEEQLIQIQEQLMKVSANYKSIQGESSNEESPRSRRISQFFQSLGEASSKMKQTVQMQREIRTSLLLVNSAQKDENIRKQDQIIILKSRNEDLTKNVEEATLEIQELETQLELQEKINSRLERRYNKIKERKQQILEKTRNLVSSFTKTQKFTNIMKKKIQDKKEKSPDARKTSAQMQNYTPSQADINQRQQQQINQNQNQINLSQPKPIQQNQKNIQLEQQQNNNLTNQQENSRTSVSGTSNQFINQSQEVPSMKKKWNIHITNADEQKQTSDNESDFSQSQLSVQRSTYSALDDYQDSVSQRSLVSNRSITSQVRNSNKPQSNYQLVPNNNHQIVKPIKQKKEKNTHSNSQIALPLESMRIISDTLRQFINEELDNSDTSSVDSSFSTKLEDLNKRKLEGNQRRKNVTLAQAPKFQNRNNAESTSQLNLQKSQQLILQLSDKFSRNPKSLNSKMQKINVLKFISQFYCEKIRQYSNKNMPLHQICYEHFVNTYGFKTMAEQKLTNFYQSVFAYRDNFRINLFGRFAELFSPLTLDDLEIYIQSLKILDENEIPIQLAQVVNEKGVLISLDRALACLETQHSCLSIESRDKIIKEIKTNTFERKNKNCVDLDFFISKVLTGYHQLKLIHQAHFEEVFYSADMDMDGMIEFQEFQKLFLHFEINQGTNLNQKIIRSQFMERCDTVSNESGEKAMSFDRFVTFSLENNIFSEEKFQRFSRNVDLSDPIKNLNDLKENWVNIQALLTYRINLSESSEAQYYQSIIQKLDYALKNKELKESYWISYRILDADTKAVYLQKVVASYLPYEYLCIQELVNEIFDENIQYISD</sequence>
<keyword evidence="5" id="KW-1185">Reference proteome</keyword>
<feature type="region of interest" description="Disordered" evidence="2">
    <location>
        <begin position="795"/>
        <end position="823"/>
    </location>
</feature>
<evidence type="ECO:0000313" key="5">
    <source>
        <dbReference type="Proteomes" id="UP000692954"/>
    </source>
</evidence>
<dbReference type="EMBL" id="CAJJDN010000003">
    <property type="protein sequence ID" value="CAD8047951.1"/>
    <property type="molecule type" value="Genomic_DNA"/>
</dbReference>
<feature type="compositionally biased region" description="Basic and acidic residues" evidence="2">
    <location>
        <begin position="889"/>
        <end position="898"/>
    </location>
</feature>
<protein>
    <recommendedName>
        <fullName evidence="3">EF-hand domain-containing protein</fullName>
    </recommendedName>
</protein>
<accession>A0A8S1K6N4</accession>
<dbReference type="PANTHER" id="PTHR34894:SF5">
    <property type="entry name" value="EF-HAND DOMAIN-CONTAINING PROTEIN"/>
    <property type="match status" value="1"/>
</dbReference>
<feature type="coiled-coil region" evidence="1">
    <location>
        <begin position="577"/>
        <end position="632"/>
    </location>
</feature>
<dbReference type="GO" id="GO:0005509">
    <property type="term" value="F:calcium ion binding"/>
    <property type="evidence" value="ECO:0007669"/>
    <property type="project" value="InterPro"/>
</dbReference>
<feature type="region of interest" description="Disordered" evidence="2">
    <location>
        <begin position="648"/>
        <end position="673"/>
    </location>
</feature>
<proteinExistence type="predicted"/>
<evidence type="ECO:0000256" key="1">
    <source>
        <dbReference type="SAM" id="Coils"/>
    </source>
</evidence>
<dbReference type="OrthoDB" id="299828at2759"/>
<dbReference type="PROSITE" id="PS50222">
    <property type="entry name" value="EF_HAND_2"/>
    <property type="match status" value="1"/>
</dbReference>
<dbReference type="InterPro" id="IPR018247">
    <property type="entry name" value="EF_Hand_1_Ca_BS"/>
</dbReference>
<dbReference type="Proteomes" id="UP000692954">
    <property type="component" value="Unassembled WGS sequence"/>
</dbReference>
<feature type="coiled-coil region" evidence="1">
    <location>
        <begin position="477"/>
        <end position="512"/>
    </location>
</feature>
<organism evidence="4 5">
    <name type="scientific">Paramecium sonneborni</name>
    <dbReference type="NCBI Taxonomy" id="65129"/>
    <lineage>
        <taxon>Eukaryota</taxon>
        <taxon>Sar</taxon>
        <taxon>Alveolata</taxon>
        <taxon>Ciliophora</taxon>
        <taxon>Intramacronucleata</taxon>
        <taxon>Oligohymenophorea</taxon>
        <taxon>Peniculida</taxon>
        <taxon>Parameciidae</taxon>
        <taxon>Paramecium</taxon>
    </lineage>
</organism>
<name>A0A8S1K6N4_9CILI</name>
<feature type="compositionally biased region" description="Basic and acidic residues" evidence="2">
    <location>
        <begin position="656"/>
        <end position="666"/>
    </location>
</feature>
<feature type="coiled-coil region" evidence="1">
    <location>
        <begin position="259"/>
        <end position="286"/>
    </location>
</feature>
<evidence type="ECO:0000256" key="2">
    <source>
        <dbReference type="SAM" id="MobiDB-lite"/>
    </source>
</evidence>
<feature type="coiled-coil region" evidence="1">
    <location>
        <begin position="315"/>
        <end position="349"/>
    </location>
</feature>
<dbReference type="InterPro" id="IPR002048">
    <property type="entry name" value="EF_hand_dom"/>
</dbReference>
<keyword evidence="1" id="KW-0175">Coiled coil</keyword>
<feature type="domain" description="EF-hand" evidence="3">
    <location>
        <begin position="1123"/>
        <end position="1158"/>
    </location>
</feature>
<comment type="caution">
    <text evidence="4">The sequence shown here is derived from an EMBL/GenBank/DDBJ whole genome shotgun (WGS) entry which is preliminary data.</text>
</comment>
<evidence type="ECO:0000259" key="3">
    <source>
        <dbReference type="PROSITE" id="PS50222"/>
    </source>
</evidence>
<dbReference type="PANTHER" id="PTHR34894">
    <property type="entry name" value="SAM-DEPENDENT METHYLTRANSFERASE RSMI, CONSERVED SITE"/>
    <property type="match status" value="1"/>
</dbReference>
<evidence type="ECO:0000313" key="4">
    <source>
        <dbReference type="EMBL" id="CAD8047951.1"/>
    </source>
</evidence>
<reference evidence="4" key="1">
    <citation type="submission" date="2021-01" db="EMBL/GenBank/DDBJ databases">
        <authorList>
            <consortium name="Genoscope - CEA"/>
            <person name="William W."/>
        </authorList>
    </citation>
    <scope>NUCLEOTIDE SEQUENCE</scope>
</reference>
<gene>
    <name evidence="4" type="ORF">PSON_ATCC_30995.1.T0030006</name>
</gene>
<feature type="region of interest" description="Disordered" evidence="2">
    <location>
        <begin position="889"/>
        <end position="923"/>
    </location>
</feature>